<evidence type="ECO:0000313" key="4">
    <source>
        <dbReference type="WBParaSite" id="HDID_0000748901-mRNA-1"/>
    </source>
</evidence>
<dbReference type="OrthoDB" id="427924at2759"/>
<dbReference type="Pfam" id="PF17919">
    <property type="entry name" value="RT_RNaseH_2"/>
    <property type="match status" value="1"/>
</dbReference>
<dbReference type="Proteomes" id="UP000274504">
    <property type="component" value="Unassembled WGS sequence"/>
</dbReference>
<dbReference type="WBParaSite" id="HDID_0000748901-mRNA-1">
    <property type="protein sequence ID" value="HDID_0000748901-mRNA-1"/>
    <property type="gene ID" value="HDID_0000748901"/>
</dbReference>
<dbReference type="AlphaFoldDB" id="A0A0R3SQV5"/>
<protein>
    <submittedName>
        <fullName evidence="4">RT_RNaseH_2 domain-containing protein</fullName>
    </submittedName>
</protein>
<dbReference type="SUPFAM" id="SSF56672">
    <property type="entry name" value="DNA/RNA polymerases"/>
    <property type="match status" value="1"/>
</dbReference>
<evidence type="ECO:0000313" key="3">
    <source>
        <dbReference type="Proteomes" id="UP000274504"/>
    </source>
</evidence>
<dbReference type="InterPro" id="IPR041577">
    <property type="entry name" value="RT_RNaseH_2"/>
</dbReference>
<dbReference type="InterPro" id="IPR043502">
    <property type="entry name" value="DNA/RNA_pol_sf"/>
</dbReference>
<reference evidence="4" key="1">
    <citation type="submission" date="2017-02" db="UniProtKB">
        <authorList>
            <consortium name="WormBaseParasite"/>
        </authorList>
    </citation>
    <scope>IDENTIFICATION</scope>
</reference>
<sequence length="147" mass="16754">MASVLRAGYAVMNLIGIAKIAAILKPDKDPEDYVKKVREFRYESSVGVLATWHARNRDVYENRMTELLDETRIIMLFQKFNKMAFEMSKSMLTLELLLIYYDPSLSKVLAADASNYGIRIVISQIFLDGSEKATSHISRTPTPTEKK</sequence>
<evidence type="ECO:0000259" key="1">
    <source>
        <dbReference type="Pfam" id="PF17919"/>
    </source>
</evidence>
<name>A0A0R3SQV5_HYMDI</name>
<organism evidence="4">
    <name type="scientific">Hymenolepis diminuta</name>
    <name type="common">Rat tapeworm</name>
    <dbReference type="NCBI Taxonomy" id="6216"/>
    <lineage>
        <taxon>Eukaryota</taxon>
        <taxon>Metazoa</taxon>
        <taxon>Spiralia</taxon>
        <taxon>Lophotrochozoa</taxon>
        <taxon>Platyhelminthes</taxon>
        <taxon>Cestoda</taxon>
        <taxon>Eucestoda</taxon>
        <taxon>Cyclophyllidea</taxon>
        <taxon>Hymenolepididae</taxon>
        <taxon>Hymenolepis</taxon>
    </lineage>
</organism>
<dbReference type="STRING" id="6216.A0A0R3SQV5"/>
<reference evidence="2 3" key="2">
    <citation type="submission" date="2018-11" db="EMBL/GenBank/DDBJ databases">
        <authorList>
            <consortium name="Pathogen Informatics"/>
        </authorList>
    </citation>
    <scope>NUCLEOTIDE SEQUENCE [LARGE SCALE GENOMIC DNA]</scope>
</reference>
<feature type="domain" description="Reverse transcriptase/retrotransposon-derived protein RNase H-like" evidence="1">
    <location>
        <begin position="82"/>
        <end position="147"/>
    </location>
</feature>
<gene>
    <name evidence="2" type="ORF">HDID_LOCUS7487</name>
</gene>
<accession>A0A0R3SQV5</accession>
<dbReference type="EMBL" id="UYSG01010939">
    <property type="protein sequence ID" value="VDL59805.1"/>
    <property type="molecule type" value="Genomic_DNA"/>
</dbReference>
<evidence type="ECO:0000313" key="2">
    <source>
        <dbReference type="EMBL" id="VDL59805.1"/>
    </source>
</evidence>
<proteinExistence type="predicted"/>